<keyword evidence="1" id="KW-1133">Transmembrane helix</keyword>
<keyword evidence="1" id="KW-0812">Transmembrane</keyword>
<dbReference type="EMBL" id="JACSPO010000002">
    <property type="protein sequence ID" value="MBD8061951.1"/>
    <property type="molecule type" value="Genomic_DNA"/>
</dbReference>
<evidence type="ECO:0000313" key="2">
    <source>
        <dbReference type="EMBL" id="MBD8061951.1"/>
    </source>
</evidence>
<comment type="caution">
    <text evidence="2">The sequence shown here is derived from an EMBL/GenBank/DDBJ whole genome shotgun (WGS) entry which is preliminary data.</text>
</comment>
<sequence>MTATATRVPSTATTHDLSLLGVLHGEWVKLLSLRSTWWMVAVTAVTMTLLAVGVAPTADELVAYGAETGAEAHGAELVVVGFQVGMVTLAVLGALLMTGEYGTGMARSTFAAVPTRLPVLAAKGTALAALTVLTTALSLVTATLASAPALSEHGLVPRLDQAHTWQAFGGVAFFFVAVALIALGLAAVVRHTAGTITAVLGLLLLVPGVLQLVAVDWVQDLVSLMPVPAAVAFIGTSGLMWTNELLSPWQGVAVVTGYAVLAIVAGAVALRRRDV</sequence>
<protein>
    <submittedName>
        <fullName evidence="2">ABC transporter permease</fullName>
    </submittedName>
</protein>
<keyword evidence="3" id="KW-1185">Reference proteome</keyword>
<name>A0ABR8Z1W8_9MICO</name>
<organism evidence="2 3">
    <name type="scientific">Oceanitalea stevensii</name>
    <dbReference type="NCBI Taxonomy" id="2763072"/>
    <lineage>
        <taxon>Bacteria</taxon>
        <taxon>Bacillati</taxon>
        <taxon>Actinomycetota</taxon>
        <taxon>Actinomycetes</taxon>
        <taxon>Micrococcales</taxon>
        <taxon>Bogoriellaceae</taxon>
        <taxon>Georgenia</taxon>
    </lineage>
</organism>
<dbReference type="RefSeq" id="WP_251839073.1">
    <property type="nucleotide sequence ID" value="NZ_JACSPO010000002.1"/>
</dbReference>
<evidence type="ECO:0000313" key="3">
    <source>
        <dbReference type="Proteomes" id="UP000661894"/>
    </source>
</evidence>
<keyword evidence="1" id="KW-0472">Membrane</keyword>
<accession>A0ABR8Z1W8</accession>
<gene>
    <name evidence="2" type="ORF">H9624_06395</name>
</gene>
<feature type="transmembrane region" description="Helical" evidence="1">
    <location>
        <begin position="249"/>
        <end position="270"/>
    </location>
</feature>
<feature type="transmembrane region" description="Helical" evidence="1">
    <location>
        <begin position="126"/>
        <end position="147"/>
    </location>
</feature>
<feature type="transmembrane region" description="Helical" evidence="1">
    <location>
        <begin position="167"/>
        <end position="189"/>
    </location>
</feature>
<evidence type="ECO:0000256" key="1">
    <source>
        <dbReference type="SAM" id="Phobius"/>
    </source>
</evidence>
<reference evidence="2 3" key="1">
    <citation type="submission" date="2020-08" db="EMBL/GenBank/DDBJ databases">
        <title>A Genomic Blueprint of the Chicken Gut Microbiome.</title>
        <authorList>
            <person name="Gilroy R."/>
            <person name="Ravi A."/>
            <person name="Getino M."/>
            <person name="Pursley I."/>
            <person name="Horton D.L."/>
            <person name="Alikhan N.-F."/>
            <person name="Baker D."/>
            <person name="Gharbi K."/>
            <person name="Hall N."/>
            <person name="Watson M."/>
            <person name="Adriaenssens E.M."/>
            <person name="Foster-Nyarko E."/>
            <person name="Jarju S."/>
            <person name="Secka A."/>
            <person name="Antonio M."/>
            <person name="Oren A."/>
            <person name="Chaudhuri R."/>
            <person name="La Ragione R.M."/>
            <person name="Hildebrand F."/>
            <person name="Pallen M.J."/>
        </authorList>
    </citation>
    <scope>NUCLEOTIDE SEQUENCE [LARGE SCALE GENOMIC DNA]</scope>
    <source>
        <strain evidence="2 3">Sa1BUA1</strain>
    </source>
</reference>
<feature type="transmembrane region" description="Helical" evidence="1">
    <location>
        <begin position="37"/>
        <end position="57"/>
    </location>
</feature>
<feature type="transmembrane region" description="Helical" evidence="1">
    <location>
        <begin position="77"/>
        <end position="97"/>
    </location>
</feature>
<dbReference type="Proteomes" id="UP000661894">
    <property type="component" value="Unassembled WGS sequence"/>
</dbReference>
<feature type="transmembrane region" description="Helical" evidence="1">
    <location>
        <begin position="196"/>
        <end position="218"/>
    </location>
</feature>
<proteinExistence type="predicted"/>